<reference evidence="1" key="1">
    <citation type="submission" date="2019-06" db="EMBL/GenBank/DDBJ databases">
        <authorList>
            <person name="Zheng W."/>
        </authorList>
    </citation>
    <scope>NUCLEOTIDE SEQUENCE</scope>
    <source>
        <strain evidence="1">QDHG01</strain>
    </source>
</reference>
<sequence length="91" mass="10594">MIVRKFFQNFKQQLTISIIHISSRDGNLALPPSLISQFSGTLLYYRIINNSLQRLNFANHGNLQFRKVSRFYSIDQMIISARLSQFPTSLE</sequence>
<comment type="caution">
    <text evidence="1">The sequence shown here is derived from an EMBL/GenBank/DDBJ whole genome shotgun (WGS) entry which is preliminary data.</text>
</comment>
<protein>
    <submittedName>
        <fullName evidence="1">Uncharacterized protein</fullName>
    </submittedName>
</protein>
<name>A0A8J8NCQ3_HALGN</name>
<gene>
    <name evidence="1" type="ORF">FGO68_gene16096</name>
</gene>
<organism evidence="1 2">
    <name type="scientific">Halteria grandinella</name>
    <dbReference type="NCBI Taxonomy" id="5974"/>
    <lineage>
        <taxon>Eukaryota</taxon>
        <taxon>Sar</taxon>
        <taxon>Alveolata</taxon>
        <taxon>Ciliophora</taxon>
        <taxon>Intramacronucleata</taxon>
        <taxon>Spirotrichea</taxon>
        <taxon>Stichotrichia</taxon>
        <taxon>Sporadotrichida</taxon>
        <taxon>Halteriidae</taxon>
        <taxon>Halteria</taxon>
    </lineage>
</organism>
<dbReference type="EMBL" id="RRYP01024718">
    <property type="protein sequence ID" value="TNV72040.1"/>
    <property type="molecule type" value="Genomic_DNA"/>
</dbReference>
<dbReference type="Proteomes" id="UP000785679">
    <property type="component" value="Unassembled WGS sequence"/>
</dbReference>
<evidence type="ECO:0000313" key="1">
    <source>
        <dbReference type="EMBL" id="TNV72040.1"/>
    </source>
</evidence>
<proteinExistence type="predicted"/>
<evidence type="ECO:0000313" key="2">
    <source>
        <dbReference type="Proteomes" id="UP000785679"/>
    </source>
</evidence>
<dbReference type="AlphaFoldDB" id="A0A8J8NCQ3"/>
<accession>A0A8J8NCQ3</accession>
<keyword evidence="2" id="KW-1185">Reference proteome</keyword>